<evidence type="ECO:0000313" key="2">
    <source>
        <dbReference type="EMBL" id="ELU42981.1"/>
    </source>
</evidence>
<accession>L8WY21</accession>
<organism evidence="2 3">
    <name type="scientific">Thanatephorus cucumeris (strain AG1-IA)</name>
    <name type="common">Rice sheath blight fungus</name>
    <name type="synonym">Rhizoctonia solani</name>
    <dbReference type="NCBI Taxonomy" id="983506"/>
    <lineage>
        <taxon>Eukaryota</taxon>
        <taxon>Fungi</taxon>
        <taxon>Dikarya</taxon>
        <taxon>Basidiomycota</taxon>
        <taxon>Agaricomycotina</taxon>
        <taxon>Agaricomycetes</taxon>
        <taxon>Cantharellales</taxon>
        <taxon>Ceratobasidiaceae</taxon>
        <taxon>Rhizoctonia</taxon>
        <taxon>Rhizoctonia solani AG-1</taxon>
    </lineage>
</organism>
<evidence type="ECO:0000313" key="3">
    <source>
        <dbReference type="Proteomes" id="UP000011668"/>
    </source>
</evidence>
<feature type="compositionally biased region" description="Basic and acidic residues" evidence="1">
    <location>
        <begin position="26"/>
        <end position="37"/>
    </location>
</feature>
<protein>
    <submittedName>
        <fullName evidence="2">Uncharacterized protein</fullName>
    </submittedName>
</protein>
<sequence>MFVWSERSYVCSLDLLGTSREREKVYHDGSRKEKRQLNECSKSARISPDDGPVEQM</sequence>
<comment type="caution">
    <text evidence="2">The sequence shown here is derived from an EMBL/GenBank/DDBJ whole genome shotgun (WGS) entry which is preliminary data.</text>
</comment>
<dbReference type="AlphaFoldDB" id="L8WY21"/>
<dbReference type="HOGENOM" id="CLU_3015841_0_0_1"/>
<evidence type="ECO:0000256" key="1">
    <source>
        <dbReference type="SAM" id="MobiDB-lite"/>
    </source>
</evidence>
<proteinExistence type="predicted"/>
<gene>
    <name evidence="2" type="ORF">AG1IA_02998</name>
</gene>
<dbReference type="Proteomes" id="UP000011668">
    <property type="component" value="Unassembled WGS sequence"/>
</dbReference>
<reference evidence="2 3" key="1">
    <citation type="journal article" date="2013" name="Nat. Commun.">
        <title>The evolution and pathogenic mechanisms of the rice sheath blight pathogen.</title>
        <authorList>
            <person name="Zheng A."/>
            <person name="Lin R."/>
            <person name="Xu L."/>
            <person name="Qin P."/>
            <person name="Tang C."/>
            <person name="Ai P."/>
            <person name="Zhang D."/>
            <person name="Liu Y."/>
            <person name="Sun Z."/>
            <person name="Feng H."/>
            <person name="Wang Y."/>
            <person name="Chen Y."/>
            <person name="Liang X."/>
            <person name="Fu R."/>
            <person name="Li Q."/>
            <person name="Zhang J."/>
            <person name="Yu X."/>
            <person name="Xie Z."/>
            <person name="Ding L."/>
            <person name="Guan P."/>
            <person name="Tang J."/>
            <person name="Liang Y."/>
            <person name="Wang S."/>
            <person name="Deng Q."/>
            <person name="Li S."/>
            <person name="Zhu J."/>
            <person name="Wang L."/>
            <person name="Liu H."/>
            <person name="Li P."/>
        </authorList>
    </citation>
    <scope>NUCLEOTIDE SEQUENCE [LARGE SCALE GENOMIC DNA]</scope>
    <source>
        <strain evidence="3">AG-1 IA</strain>
    </source>
</reference>
<feature type="region of interest" description="Disordered" evidence="1">
    <location>
        <begin position="26"/>
        <end position="56"/>
    </location>
</feature>
<dbReference type="EMBL" id="AFRT01000667">
    <property type="protein sequence ID" value="ELU42981.1"/>
    <property type="molecule type" value="Genomic_DNA"/>
</dbReference>
<keyword evidence="3" id="KW-1185">Reference proteome</keyword>
<name>L8WY21_THACA</name>